<comment type="caution">
    <text evidence="2">The sequence shown here is derived from an EMBL/GenBank/DDBJ whole genome shotgun (WGS) entry which is preliminary data.</text>
</comment>
<dbReference type="Proteomes" id="UP000791440">
    <property type="component" value="Unassembled WGS sequence"/>
</dbReference>
<keyword evidence="1" id="KW-0472">Membrane</keyword>
<proteinExistence type="predicted"/>
<dbReference type="AlphaFoldDB" id="A0A922CUE7"/>
<feature type="transmembrane region" description="Helical" evidence="1">
    <location>
        <begin position="103"/>
        <end position="125"/>
    </location>
</feature>
<keyword evidence="1" id="KW-0812">Transmembrane</keyword>
<keyword evidence="3" id="KW-1185">Reference proteome</keyword>
<keyword evidence="1" id="KW-1133">Transmembrane helix</keyword>
<dbReference type="EMBL" id="JH668579">
    <property type="protein sequence ID" value="KAG6458313.1"/>
    <property type="molecule type" value="Genomic_DNA"/>
</dbReference>
<sequence>MNIVKIILALYIHKFIKISLLIGLASDTARRIYASFPFPDSELDICLLYLDSPFESVEKLINESLAQEYLKGYEPWLHKTIHTFLYGNSYAKWADDVASPTRMFIVAGVLPSAALIIFFLFILFYTRPKNKKSFRVATRV</sequence>
<name>A0A922CUE7_MANSE</name>
<reference evidence="2" key="1">
    <citation type="journal article" date="2016" name="Insect Biochem. Mol. Biol.">
        <title>Multifaceted biological insights from a draft genome sequence of the tobacco hornworm moth, Manduca sexta.</title>
        <authorList>
            <person name="Kanost M.R."/>
            <person name="Arrese E.L."/>
            <person name="Cao X."/>
            <person name="Chen Y.R."/>
            <person name="Chellapilla S."/>
            <person name="Goldsmith M.R."/>
            <person name="Grosse-Wilde E."/>
            <person name="Heckel D.G."/>
            <person name="Herndon N."/>
            <person name="Jiang H."/>
            <person name="Papanicolaou A."/>
            <person name="Qu J."/>
            <person name="Soulages J.L."/>
            <person name="Vogel H."/>
            <person name="Walters J."/>
            <person name="Waterhouse R.M."/>
            <person name="Ahn S.J."/>
            <person name="Almeida F.C."/>
            <person name="An C."/>
            <person name="Aqrawi P."/>
            <person name="Bretschneider A."/>
            <person name="Bryant W.B."/>
            <person name="Bucks S."/>
            <person name="Chao H."/>
            <person name="Chevignon G."/>
            <person name="Christen J.M."/>
            <person name="Clarke D.F."/>
            <person name="Dittmer N.T."/>
            <person name="Ferguson L.C.F."/>
            <person name="Garavelou S."/>
            <person name="Gordon K.H.J."/>
            <person name="Gunaratna R.T."/>
            <person name="Han Y."/>
            <person name="Hauser F."/>
            <person name="He Y."/>
            <person name="Heidel-Fischer H."/>
            <person name="Hirsh A."/>
            <person name="Hu Y."/>
            <person name="Jiang H."/>
            <person name="Kalra D."/>
            <person name="Klinner C."/>
            <person name="Konig C."/>
            <person name="Kovar C."/>
            <person name="Kroll A.R."/>
            <person name="Kuwar S.S."/>
            <person name="Lee S.L."/>
            <person name="Lehman R."/>
            <person name="Li K."/>
            <person name="Li Z."/>
            <person name="Liang H."/>
            <person name="Lovelace S."/>
            <person name="Lu Z."/>
            <person name="Mansfield J.H."/>
            <person name="McCulloch K.J."/>
            <person name="Mathew T."/>
            <person name="Morton B."/>
            <person name="Muzny D.M."/>
            <person name="Neunemann D."/>
            <person name="Ongeri F."/>
            <person name="Pauchet Y."/>
            <person name="Pu L.L."/>
            <person name="Pyrousis I."/>
            <person name="Rao X.J."/>
            <person name="Redding A."/>
            <person name="Roesel C."/>
            <person name="Sanchez-Gracia A."/>
            <person name="Schaack S."/>
            <person name="Shukla A."/>
            <person name="Tetreau G."/>
            <person name="Wang Y."/>
            <person name="Xiong G.H."/>
            <person name="Traut W."/>
            <person name="Walsh T.K."/>
            <person name="Worley K.C."/>
            <person name="Wu D."/>
            <person name="Wu W."/>
            <person name="Wu Y.Q."/>
            <person name="Zhang X."/>
            <person name="Zou Z."/>
            <person name="Zucker H."/>
            <person name="Briscoe A.D."/>
            <person name="Burmester T."/>
            <person name="Clem R.J."/>
            <person name="Feyereisen R."/>
            <person name="Grimmelikhuijzen C.J.P."/>
            <person name="Hamodrakas S.J."/>
            <person name="Hansson B.S."/>
            <person name="Huguet E."/>
            <person name="Jermiin L.S."/>
            <person name="Lan Q."/>
            <person name="Lehman H.K."/>
            <person name="Lorenzen M."/>
            <person name="Merzendorfer H."/>
            <person name="Michalopoulos I."/>
            <person name="Morton D.B."/>
            <person name="Muthukrishnan S."/>
            <person name="Oakeshott J.G."/>
            <person name="Palmer W."/>
            <person name="Park Y."/>
            <person name="Passarelli A.L."/>
            <person name="Rozas J."/>
            <person name="Schwartz L.M."/>
            <person name="Smith W."/>
            <person name="Southgate A."/>
            <person name="Vilcinskas A."/>
            <person name="Vogt R."/>
            <person name="Wang P."/>
            <person name="Werren J."/>
            <person name="Yu X.Q."/>
            <person name="Zhou J.J."/>
            <person name="Brown S.J."/>
            <person name="Scherer S.E."/>
            <person name="Richards S."/>
            <person name="Blissard G.W."/>
        </authorList>
    </citation>
    <scope>NUCLEOTIDE SEQUENCE</scope>
</reference>
<evidence type="ECO:0000313" key="2">
    <source>
        <dbReference type="EMBL" id="KAG6458313.1"/>
    </source>
</evidence>
<accession>A0A922CUE7</accession>
<gene>
    <name evidence="2" type="ORF">O3G_MSEX010793</name>
</gene>
<reference evidence="2" key="2">
    <citation type="submission" date="2020-12" db="EMBL/GenBank/DDBJ databases">
        <authorList>
            <person name="Kanost M."/>
        </authorList>
    </citation>
    <scope>NUCLEOTIDE SEQUENCE</scope>
</reference>
<protein>
    <submittedName>
        <fullName evidence="2">Uncharacterized protein</fullName>
    </submittedName>
</protein>
<organism evidence="2 3">
    <name type="scientific">Manduca sexta</name>
    <name type="common">Tobacco hawkmoth</name>
    <name type="synonym">Tobacco hornworm</name>
    <dbReference type="NCBI Taxonomy" id="7130"/>
    <lineage>
        <taxon>Eukaryota</taxon>
        <taxon>Metazoa</taxon>
        <taxon>Ecdysozoa</taxon>
        <taxon>Arthropoda</taxon>
        <taxon>Hexapoda</taxon>
        <taxon>Insecta</taxon>
        <taxon>Pterygota</taxon>
        <taxon>Neoptera</taxon>
        <taxon>Endopterygota</taxon>
        <taxon>Lepidoptera</taxon>
        <taxon>Glossata</taxon>
        <taxon>Ditrysia</taxon>
        <taxon>Bombycoidea</taxon>
        <taxon>Sphingidae</taxon>
        <taxon>Sphinginae</taxon>
        <taxon>Sphingini</taxon>
        <taxon>Manduca</taxon>
    </lineage>
</organism>
<evidence type="ECO:0000313" key="3">
    <source>
        <dbReference type="Proteomes" id="UP000791440"/>
    </source>
</evidence>
<evidence type="ECO:0000256" key="1">
    <source>
        <dbReference type="SAM" id="Phobius"/>
    </source>
</evidence>